<evidence type="ECO:0000313" key="2">
    <source>
        <dbReference type="EMBL" id="MCQ6962785.1"/>
    </source>
</evidence>
<organism evidence="2 3">
    <name type="scientific">Methanolobus chelungpuianus</name>
    <dbReference type="NCBI Taxonomy" id="502115"/>
    <lineage>
        <taxon>Archaea</taxon>
        <taxon>Methanobacteriati</taxon>
        <taxon>Methanobacteriota</taxon>
        <taxon>Stenosarchaea group</taxon>
        <taxon>Methanomicrobia</taxon>
        <taxon>Methanosarcinales</taxon>
        <taxon>Methanosarcinaceae</taxon>
        <taxon>Methanolobus</taxon>
    </lineage>
</organism>
<dbReference type="Proteomes" id="UP001206983">
    <property type="component" value="Unassembled WGS sequence"/>
</dbReference>
<accession>A0AAE3HAM9</accession>
<gene>
    <name evidence="2" type="ORF">PV02_06710</name>
</gene>
<evidence type="ECO:0000256" key="1">
    <source>
        <dbReference type="SAM" id="MobiDB-lite"/>
    </source>
</evidence>
<feature type="region of interest" description="Disordered" evidence="1">
    <location>
        <begin position="1"/>
        <end position="21"/>
    </location>
</feature>
<dbReference type="AlphaFoldDB" id="A0AAE3HAM9"/>
<keyword evidence="3" id="KW-1185">Reference proteome</keyword>
<protein>
    <submittedName>
        <fullName evidence="2">Uncharacterized protein</fullName>
    </submittedName>
</protein>
<evidence type="ECO:0000313" key="3">
    <source>
        <dbReference type="Proteomes" id="UP001206983"/>
    </source>
</evidence>
<sequence length="91" mass="11050">MSYSKWSFRRMKPPKEPRSRQEIKAELEELMPKICEAEGELEELEAKVEDLYHTRRELQKELDPLLRPWERPRPKYEHKILQCLEGVVCKL</sequence>
<dbReference type="RefSeq" id="WP_256622626.1">
    <property type="nucleotide sequence ID" value="NZ_JTEO01000004.1"/>
</dbReference>
<comment type="caution">
    <text evidence="2">The sequence shown here is derived from an EMBL/GenBank/DDBJ whole genome shotgun (WGS) entry which is preliminary data.</text>
</comment>
<name>A0AAE3HAM9_9EURY</name>
<proteinExistence type="predicted"/>
<reference evidence="2 3" key="1">
    <citation type="journal article" date="2011" name="Appl. Environ. Microbiol.">
        <title>Methanogenic archaea isolated from Taiwan's Chelungpu fault.</title>
        <authorList>
            <person name="Wu S.Y."/>
            <person name="Lai M.C."/>
        </authorList>
    </citation>
    <scope>NUCLEOTIDE SEQUENCE [LARGE SCALE GENOMIC DNA]</scope>
    <source>
        <strain evidence="2 3">St545Mb</strain>
    </source>
</reference>
<dbReference type="EMBL" id="JTEO01000004">
    <property type="protein sequence ID" value="MCQ6962785.1"/>
    <property type="molecule type" value="Genomic_DNA"/>
</dbReference>